<evidence type="ECO:0000313" key="5">
    <source>
        <dbReference type="Proteomes" id="UP001239782"/>
    </source>
</evidence>
<dbReference type="InterPro" id="IPR001466">
    <property type="entry name" value="Beta-lactam-related"/>
</dbReference>
<keyword evidence="1" id="KW-0802">TPR repeat</keyword>
<dbReference type="PROSITE" id="PS50005">
    <property type="entry name" value="TPR"/>
    <property type="match status" value="1"/>
</dbReference>
<organism evidence="4 5">
    <name type="scientific">Pleionea litopenaei</name>
    <dbReference type="NCBI Taxonomy" id="3070815"/>
    <lineage>
        <taxon>Bacteria</taxon>
        <taxon>Pseudomonadati</taxon>
        <taxon>Pseudomonadota</taxon>
        <taxon>Gammaproteobacteria</taxon>
        <taxon>Oceanospirillales</taxon>
        <taxon>Pleioneaceae</taxon>
        <taxon>Pleionea</taxon>
    </lineage>
</organism>
<dbReference type="GO" id="GO:0016787">
    <property type="term" value="F:hydrolase activity"/>
    <property type="evidence" value="ECO:0007669"/>
    <property type="project" value="UniProtKB-KW"/>
</dbReference>
<evidence type="ECO:0000256" key="1">
    <source>
        <dbReference type="PROSITE-ProRule" id="PRU00339"/>
    </source>
</evidence>
<dbReference type="InterPro" id="IPR011659">
    <property type="entry name" value="WD40"/>
</dbReference>
<dbReference type="InterPro" id="IPR011042">
    <property type="entry name" value="6-blade_b-propeller_TolB-like"/>
</dbReference>
<feature type="chain" id="PRO_5041427697" evidence="2">
    <location>
        <begin position="25"/>
        <end position="725"/>
    </location>
</feature>
<dbReference type="Gene3D" id="1.25.40.10">
    <property type="entry name" value="Tetratricopeptide repeat domain"/>
    <property type="match status" value="1"/>
</dbReference>
<gene>
    <name evidence="4" type="ORF">Q9312_10475</name>
</gene>
<accession>A0AA51RQ90</accession>
<dbReference type="InterPro" id="IPR050491">
    <property type="entry name" value="AmpC-like"/>
</dbReference>
<dbReference type="SUPFAM" id="SSF48452">
    <property type="entry name" value="TPR-like"/>
    <property type="match status" value="1"/>
</dbReference>
<dbReference type="InterPro" id="IPR019734">
    <property type="entry name" value="TPR_rpt"/>
</dbReference>
<dbReference type="InterPro" id="IPR012338">
    <property type="entry name" value="Beta-lactam/transpept-like"/>
</dbReference>
<dbReference type="Gene3D" id="2.120.10.30">
    <property type="entry name" value="TolB, C-terminal domain"/>
    <property type="match status" value="1"/>
</dbReference>
<evidence type="ECO:0000256" key="2">
    <source>
        <dbReference type="SAM" id="SignalP"/>
    </source>
</evidence>
<feature type="repeat" description="TPR" evidence="1">
    <location>
        <begin position="421"/>
        <end position="454"/>
    </location>
</feature>
<dbReference type="SUPFAM" id="SSF56601">
    <property type="entry name" value="beta-lactamase/transpeptidase-like"/>
    <property type="match status" value="1"/>
</dbReference>
<feature type="signal peptide" evidence="2">
    <location>
        <begin position="1"/>
        <end position="24"/>
    </location>
</feature>
<dbReference type="AlphaFoldDB" id="A0AA51RQ90"/>
<dbReference type="KEGG" id="plei:Q9312_10475"/>
<dbReference type="Gene3D" id="3.40.710.10">
    <property type="entry name" value="DD-peptidase/beta-lactamase superfamily"/>
    <property type="match status" value="1"/>
</dbReference>
<dbReference type="PANTHER" id="PTHR46825:SF9">
    <property type="entry name" value="BETA-LACTAMASE-RELATED DOMAIN-CONTAINING PROTEIN"/>
    <property type="match status" value="1"/>
</dbReference>
<dbReference type="InterPro" id="IPR011990">
    <property type="entry name" value="TPR-like_helical_dom_sf"/>
</dbReference>
<sequence length="725" mass="82422">MFSTNNKFCVLIVSFIFYSTIAEANDKDEELKNLINAANEISSNYYDLGWFSGSILIAKNNQTVFERSLGLQNQESKTANQSATRYNLGSIMKDFTRVLVLQHIQSKELSLESTLDEFELGFPVETARKITVEHLLTHRSGFADIFNAEYRENPLKFDSLQKKLNLLLKQPLLFEPGTDYRYTNYGYIVLGSILEKITQKSFSQLLRERILSPLELVHSTLDPNQTHSMQSTRYTYLYDNSLKEVGVTEHPGPDGGLESTTSDVQTFYHSLFHSKKLLNTDSPIFKQVFGSQEDHWGSYGGGLGISAAVEVDLKNNVEIIVLANTDNLVAERISGRILNYLREKTYQPVKPRAQNLAYSYYKKFGKEKFFSNFKAHYQEQGYQQFIGRPINDLGMQLIKTQSWSEALDVFNYLVHLFPKAPQAYDSLAYGYFKQGKFEKAKATFLTALNISPDFKSDYSSNNYGVENYYLGQRPPGNTPIVFAPGIVTTDNYTYGPTFTPSMKEFHFLRIKGDNDHIEHVTYRYNDFRWELESESKRSGQPMISPSGTTMHLGSRYRDKQDNGWSDVKEHGLPFSEISIMRMTSSLNGLHVFDEIGSAKGDGKIRYSQLNKGTLDAPNVFGKEINAGTFNAHPFIAPDETYMIWDSRRESGFGHSDLYISFRQADGSWGKAINMGDDINSEGWDAAASVTPDGKYIFFHRLNDSGNANIYWVKADIIEQLKASNK</sequence>
<feature type="domain" description="Beta-lactamase-related" evidence="3">
    <location>
        <begin position="53"/>
        <end position="332"/>
    </location>
</feature>
<dbReference type="SUPFAM" id="SSF82171">
    <property type="entry name" value="DPP6 N-terminal domain-like"/>
    <property type="match status" value="1"/>
</dbReference>
<dbReference type="Pfam" id="PF07676">
    <property type="entry name" value="PD40"/>
    <property type="match status" value="1"/>
</dbReference>
<dbReference type="EMBL" id="CP133548">
    <property type="protein sequence ID" value="WMS85638.1"/>
    <property type="molecule type" value="Genomic_DNA"/>
</dbReference>
<dbReference type="Proteomes" id="UP001239782">
    <property type="component" value="Chromosome"/>
</dbReference>
<keyword evidence="5" id="KW-1185">Reference proteome</keyword>
<proteinExistence type="predicted"/>
<dbReference type="RefSeq" id="WP_309200791.1">
    <property type="nucleotide sequence ID" value="NZ_CP133548.1"/>
</dbReference>
<keyword evidence="2" id="KW-0732">Signal</keyword>
<reference evidence="4 5" key="1">
    <citation type="submission" date="2023-08" db="EMBL/GenBank/DDBJ databases">
        <title>Pleionea litopenaei sp. nov., isolated from stomach of juvenile Litopenaeus vannamei.</title>
        <authorList>
            <person name="Rho A.M."/>
            <person name="Hwang C.Y."/>
        </authorList>
    </citation>
    <scope>NUCLEOTIDE SEQUENCE [LARGE SCALE GENOMIC DNA]</scope>
    <source>
        <strain evidence="4 5">HL-JVS1</strain>
    </source>
</reference>
<keyword evidence="4" id="KW-0378">Hydrolase</keyword>
<dbReference type="SMART" id="SM00028">
    <property type="entry name" value="TPR"/>
    <property type="match status" value="2"/>
</dbReference>
<dbReference type="Pfam" id="PF00144">
    <property type="entry name" value="Beta-lactamase"/>
    <property type="match status" value="1"/>
</dbReference>
<evidence type="ECO:0000259" key="3">
    <source>
        <dbReference type="Pfam" id="PF00144"/>
    </source>
</evidence>
<evidence type="ECO:0000313" key="4">
    <source>
        <dbReference type="EMBL" id="WMS85638.1"/>
    </source>
</evidence>
<protein>
    <submittedName>
        <fullName evidence="4">Serine hydrolase</fullName>
    </submittedName>
</protein>
<dbReference type="PANTHER" id="PTHR46825">
    <property type="entry name" value="D-ALANYL-D-ALANINE-CARBOXYPEPTIDASE/ENDOPEPTIDASE AMPH"/>
    <property type="match status" value="1"/>
</dbReference>
<name>A0AA51RQ90_9GAMM</name>